<name>A0ABQ0GHL2_9PEZI</name>
<feature type="domain" description="Swiss Army Knife RNA repair protein HAD" evidence="2">
    <location>
        <begin position="56"/>
        <end position="262"/>
    </location>
</feature>
<dbReference type="InterPro" id="IPR018812">
    <property type="entry name" value="SAK_HAD"/>
</dbReference>
<feature type="region of interest" description="Disordered" evidence="1">
    <location>
        <begin position="424"/>
        <end position="607"/>
    </location>
</feature>
<gene>
    <name evidence="3" type="ORF">MFIFM68171_07468</name>
</gene>
<evidence type="ECO:0000313" key="4">
    <source>
        <dbReference type="Proteomes" id="UP001628179"/>
    </source>
</evidence>
<evidence type="ECO:0000259" key="2">
    <source>
        <dbReference type="Pfam" id="PF10307"/>
    </source>
</evidence>
<evidence type="ECO:0000313" key="3">
    <source>
        <dbReference type="EMBL" id="GAB1317258.1"/>
    </source>
</evidence>
<reference evidence="3 4" key="1">
    <citation type="submission" date="2024-09" db="EMBL/GenBank/DDBJ databases">
        <title>Itraconazole resistance in Madurella fahalii resulting from another homologue of gene encoding cytochrome P450 14-alpha sterol demethylase (CYP51).</title>
        <authorList>
            <person name="Yoshioka I."/>
            <person name="Fahal A.H."/>
            <person name="Kaneko S."/>
            <person name="Yaguchi T."/>
        </authorList>
    </citation>
    <scope>NUCLEOTIDE SEQUENCE [LARGE SCALE GENOMIC DNA]</scope>
    <source>
        <strain evidence="3 4">IFM 68171</strain>
    </source>
</reference>
<organism evidence="3 4">
    <name type="scientific">Madurella fahalii</name>
    <dbReference type="NCBI Taxonomy" id="1157608"/>
    <lineage>
        <taxon>Eukaryota</taxon>
        <taxon>Fungi</taxon>
        <taxon>Dikarya</taxon>
        <taxon>Ascomycota</taxon>
        <taxon>Pezizomycotina</taxon>
        <taxon>Sordariomycetes</taxon>
        <taxon>Sordariomycetidae</taxon>
        <taxon>Sordariales</taxon>
        <taxon>Sordariales incertae sedis</taxon>
        <taxon>Madurella</taxon>
    </lineage>
</organism>
<dbReference type="PANTHER" id="PTHR10335">
    <property type="entry name" value="RRNA 2-O-METHYLTRANSFERASE FIBRILLARIN"/>
    <property type="match status" value="1"/>
</dbReference>
<dbReference type="GeneID" id="98178211"/>
<dbReference type="Proteomes" id="UP001628179">
    <property type="component" value="Unassembled WGS sequence"/>
</dbReference>
<accession>A0ABQ0GHL2</accession>
<keyword evidence="4" id="KW-1185">Reference proteome</keyword>
<proteinExistence type="predicted"/>
<feature type="compositionally biased region" description="Low complexity" evidence="1">
    <location>
        <begin position="564"/>
        <end position="583"/>
    </location>
</feature>
<comment type="caution">
    <text evidence="3">The sequence shown here is derived from an EMBL/GenBank/DDBJ whole genome shotgun (WGS) entry which is preliminary data.</text>
</comment>
<protein>
    <recommendedName>
        <fullName evidence="2">Swiss Army Knife RNA repair protein HAD domain-containing protein</fullName>
    </recommendedName>
</protein>
<dbReference type="Pfam" id="PF10307">
    <property type="entry name" value="HAD_SAK_1"/>
    <property type="match status" value="1"/>
</dbReference>
<dbReference type="PANTHER" id="PTHR10335:SF23">
    <property type="entry name" value="OB FOLD-CONTAINING PROTEIN, NUCLEIC ACID BINDING"/>
    <property type="match status" value="1"/>
</dbReference>
<dbReference type="EMBL" id="BAAFSV010000004">
    <property type="protein sequence ID" value="GAB1317258.1"/>
    <property type="molecule type" value="Genomic_DNA"/>
</dbReference>
<evidence type="ECO:0000256" key="1">
    <source>
        <dbReference type="SAM" id="MobiDB-lite"/>
    </source>
</evidence>
<sequence>MGSTTYAAYNNGSANGNSPYTVTAMGRWSILNKQLPAADKIKSLHVYDFDNTLFKTPLPNPKIWNSPTIGTLSNPDAFLNGGWWHDSRILAATGDGLAKEEPRAWNGWWNEKVIELIQLSTEQKDALCVLLTGRSESGFSDLIKRMVTSRGLEFDMICLKPAVGPNNQRFASTMIFKQVFLESLMETYKHAEEIYIYEDRIKHVKGFNDFLAEYNERQSAIDGSATRGPIKARVVEVADMATYLDPIVEVAEVQQIINEHNAALSKRRRGIRGSRLAIKKSVFYTGYMINSADTQRLLTLAQVPQNLPEAELKLHGNVIMISARPCSHSLLEKVGGIGSKMTWEVTGTACFENTVWAARVKPVPATAKFHTGSPVPLVVLALRKGARHVDAGKIQNWQPVPPDKAFTFETTVGEKILLRIEGHDAVESPYQGPKGTNKRKHTAASDDFRSRQSHVPAAGAQQQRQFHHQGNFAGGGGAGGRGGAAGRGGFRGGGGGANRGFRGQRGGAAKGRGGRGGGGGGHHYKSLDDLGTRDSQGGFAQMYEDEPQIPTGPSNPRNPGFYGGQQPNQYQGGYQPQQQPQQQHGSWPAQPRASGNAGGGMELNNFY</sequence>
<feature type="compositionally biased region" description="Gly residues" evidence="1">
    <location>
        <begin position="472"/>
        <end position="521"/>
    </location>
</feature>
<dbReference type="RefSeq" id="XP_070918989.1">
    <property type="nucleotide sequence ID" value="XM_071062888.1"/>
</dbReference>